<accession>A0A6J1FYN9</accession>
<dbReference type="InterPro" id="IPR053319">
    <property type="entry name" value="OEP61"/>
</dbReference>
<dbReference type="KEGG" id="cmos:111448905"/>
<feature type="compositionally biased region" description="Polar residues" evidence="2">
    <location>
        <begin position="427"/>
        <end position="442"/>
    </location>
</feature>
<feature type="transmembrane region" description="Helical" evidence="3">
    <location>
        <begin position="545"/>
        <end position="564"/>
    </location>
</feature>
<reference evidence="5" key="1">
    <citation type="submission" date="2025-08" db="UniProtKB">
        <authorList>
            <consortium name="RefSeq"/>
        </authorList>
    </citation>
    <scope>IDENTIFICATION</scope>
    <source>
        <tissue evidence="5">Young leaves</tissue>
    </source>
</reference>
<dbReference type="GeneID" id="111448905"/>
<proteinExistence type="predicted"/>
<dbReference type="Pfam" id="PF00515">
    <property type="entry name" value="TPR_1"/>
    <property type="match status" value="1"/>
</dbReference>
<gene>
    <name evidence="5" type="primary">LOC111448905</name>
</gene>
<feature type="compositionally biased region" description="Low complexity" evidence="2">
    <location>
        <begin position="417"/>
        <end position="426"/>
    </location>
</feature>
<name>A0A6J1FYN9_CUCMO</name>
<evidence type="ECO:0000256" key="2">
    <source>
        <dbReference type="SAM" id="MobiDB-lite"/>
    </source>
</evidence>
<dbReference type="Proteomes" id="UP000504609">
    <property type="component" value="Unplaced"/>
</dbReference>
<keyword evidence="3" id="KW-0812">Transmembrane</keyword>
<keyword evidence="3" id="KW-0472">Membrane</keyword>
<keyword evidence="1" id="KW-0802">TPR repeat</keyword>
<dbReference type="InterPro" id="IPR011990">
    <property type="entry name" value="TPR-like_helical_dom_sf"/>
</dbReference>
<dbReference type="RefSeq" id="XP_022944455.1">
    <property type="nucleotide sequence ID" value="XM_023088687.1"/>
</dbReference>
<dbReference type="Gene3D" id="1.25.40.10">
    <property type="entry name" value="Tetratricopeptide repeat domain"/>
    <property type="match status" value="1"/>
</dbReference>
<evidence type="ECO:0000313" key="4">
    <source>
        <dbReference type="Proteomes" id="UP000504609"/>
    </source>
</evidence>
<dbReference type="PANTHER" id="PTHR48433">
    <property type="entry name" value="OUTER ENVELOPE PROTEIN 61-LIKE"/>
    <property type="match status" value="1"/>
</dbReference>
<evidence type="ECO:0000313" key="5">
    <source>
        <dbReference type="RefSeq" id="XP_022944455.1"/>
    </source>
</evidence>
<keyword evidence="4" id="KW-1185">Reference proteome</keyword>
<dbReference type="SUPFAM" id="SSF48452">
    <property type="entry name" value="TPR-like"/>
    <property type="match status" value="1"/>
</dbReference>
<feature type="compositionally biased region" description="Polar residues" evidence="2">
    <location>
        <begin position="392"/>
        <end position="407"/>
    </location>
</feature>
<protein>
    <submittedName>
        <fullName evidence="5">Outer envelope protein 61-like</fullName>
    </submittedName>
</protein>
<sequence>MMDPELMRLAQEQMSRMSPADFAKLQQQVMANPELVKMASDSMKNMRPDDLRYAAEQLKHTRPEDMAKIGEKMANTSPEEIATMRTCADAQVNHEFNAAEMLKTQGNKLHNQGRFNDALEKYMLAKNNLKRISSSKGRTLLLACSLNLMSCYLKTKQYHDCIREGSEVLAYDSRNVKALYRRGQAYKELCQFQDAVSDLSKAHEISPDDETIADVLSDAKKILEQDGKNVSKGIVIEEIVEEDYPASTNISASRPQEVVDNSKTDDAYKKSVNSESLQGMKDDPEAIRSFQRFVSNADPDTIAALSIGKPGEISPDMVATASNMISKMSPNELQEILKLASSFQEANPLKGDGLGLNLDSANMTPELLSSAGRIMSNMPPEDLQRMFETASSLKRNDSASGNDNIPDSDTRSKSFESEQSSISGSSTMNNTSSYGAFSNLGRSSSNSTIPTSSADMQEQVRNQMKNPAMQQMFTSMIKNMSPEAMASMSEQFGLKLSPEDAAKAQEAMSSFSPEDLDKMMRWADKVQRGVEGGKKAKSWLLGRPGMILAICMLILAVILHRLGVIGG</sequence>
<evidence type="ECO:0000256" key="1">
    <source>
        <dbReference type="PROSITE-ProRule" id="PRU00339"/>
    </source>
</evidence>
<dbReference type="InterPro" id="IPR019734">
    <property type="entry name" value="TPR_rpt"/>
</dbReference>
<feature type="region of interest" description="Disordered" evidence="2">
    <location>
        <begin position="392"/>
        <end position="457"/>
    </location>
</feature>
<dbReference type="PANTHER" id="PTHR48433:SF1">
    <property type="entry name" value="OUTER ENVELOPE PROTEIN 61-LIKE"/>
    <property type="match status" value="1"/>
</dbReference>
<feature type="repeat" description="TPR" evidence="1">
    <location>
        <begin position="176"/>
        <end position="209"/>
    </location>
</feature>
<feature type="compositionally biased region" description="Low complexity" evidence="2">
    <location>
        <begin position="443"/>
        <end position="453"/>
    </location>
</feature>
<keyword evidence="3" id="KW-1133">Transmembrane helix</keyword>
<dbReference type="AlphaFoldDB" id="A0A6J1FYN9"/>
<dbReference type="PROSITE" id="PS50005">
    <property type="entry name" value="TPR"/>
    <property type="match status" value="1"/>
</dbReference>
<dbReference type="SMART" id="SM00028">
    <property type="entry name" value="TPR"/>
    <property type="match status" value="3"/>
</dbReference>
<organism evidence="4 5">
    <name type="scientific">Cucurbita moschata</name>
    <name type="common">Winter crookneck squash</name>
    <name type="synonym">Cucurbita pepo var. moschata</name>
    <dbReference type="NCBI Taxonomy" id="3662"/>
    <lineage>
        <taxon>Eukaryota</taxon>
        <taxon>Viridiplantae</taxon>
        <taxon>Streptophyta</taxon>
        <taxon>Embryophyta</taxon>
        <taxon>Tracheophyta</taxon>
        <taxon>Spermatophyta</taxon>
        <taxon>Magnoliopsida</taxon>
        <taxon>eudicotyledons</taxon>
        <taxon>Gunneridae</taxon>
        <taxon>Pentapetalae</taxon>
        <taxon>rosids</taxon>
        <taxon>fabids</taxon>
        <taxon>Cucurbitales</taxon>
        <taxon>Cucurbitaceae</taxon>
        <taxon>Cucurbiteae</taxon>
        <taxon>Cucurbita</taxon>
    </lineage>
</organism>
<evidence type="ECO:0000256" key="3">
    <source>
        <dbReference type="SAM" id="Phobius"/>
    </source>
</evidence>
<dbReference type="SMR" id="A0A6J1FYN9"/>